<keyword evidence="1" id="KW-0175">Coiled coil</keyword>
<dbReference type="OrthoDB" id="9764669at2"/>
<feature type="region of interest" description="Disordered" evidence="2">
    <location>
        <begin position="391"/>
        <end position="417"/>
    </location>
</feature>
<evidence type="ECO:0000256" key="3">
    <source>
        <dbReference type="SAM" id="SignalP"/>
    </source>
</evidence>
<evidence type="ECO:0000256" key="2">
    <source>
        <dbReference type="SAM" id="MobiDB-lite"/>
    </source>
</evidence>
<feature type="signal peptide" evidence="3">
    <location>
        <begin position="1"/>
        <end position="17"/>
    </location>
</feature>
<proteinExistence type="predicted"/>
<dbReference type="PATRIC" id="fig|1069640.6.peg.43"/>
<feature type="chain" id="PRO_5002416129" description="Autotransporter domain-containing protein" evidence="3">
    <location>
        <begin position="18"/>
        <end position="723"/>
    </location>
</feature>
<sequence>MKKTLLLASLITTVSMASTGFVESNFKGDLNFTKADDMTVLTGNLDELSLKGEVKVNKLTLGAVLKNKDIKAISKVNPLTTEMYTENLLDNSSVYAKYELPEFSGIKSYVKGTLNPKAKYEADKTLNFKKGNVELEGQLAHSFSNGAEVSLTSKTTFPFEKKDGEYGKAASSEHTLKLGAKKLNNFEDLEASLTIGHVYAKDGFRKAELNAKGTYVGLKDTKLNGEFNFIDEKEDDGKTDKNMAVSLKAGANYKGVKDLELDGKFNFKYQVKGTSKVKDIITDSDIVLNKDAYAHSYELDAKYTGVKDLELTAGAFVQHIHFNEGGVNGNSLEKLYTQSLISNDPNFITNSQLELAEIEKEYKEALKDLESKSSTKEQVYREANTQYEQELNVLKTKSDNEDKGIKKDYNDSDDEKEDVKKGYDIQVKINNLEKKAEELESAKSKLENDHNFLKTKVKSKYINEEKYQNEISRISEEIEETRAQIAKLTLSLYDANSKAGQFLQFLQFLQASFGGPVTAGKNFAIAENNVKKFEENKEKFIAKKIMTTEYGKALDKVKNLEKKIEQTKNGIINAVNIQKYNSDLVNFGFKLGAKYTGVKNLTLTADGVFAGRHHSLFDKTIKYTTGYVKLHTGTKYDFKLLNDKLVVSPEANVTATFADIYAGMVNPSLVLAPKVSVEYNPMETLKVSGSVEVPVNFGRTGINEFGYQSTSIKSAFNMKYEWK</sequence>
<evidence type="ECO:0000313" key="4">
    <source>
        <dbReference type="EMBL" id="AKC95030.1"/>
    </source>
</evidence>
<feature type="coiled-coil region" evidence="1">
    <location>
        <begin position="523"/>
        <end position="570"/>
    </location>
</feature>
<accession>A0A0E3ZB95</accession>
<dbReference type="Proteomes" id="UP000033103">
    <property type="component" value="Chromosome"/>
</dbReference>
<evidence type="ECO:0008006" key="6">
    <source>
        <dbReference type="Google" id="ProtNLM"/>
    </source>
</evidence>
<protein>
    <recommendedName>
        <fullName evidence="6">Autotransporter domain-containing protein</fullName>
    </recommendedName>
</protein>
<dbReference type="HOGENOM" id="CLU_391758_0_0_0"/>
<gene>
    <name evidence="4" type="ORF">VC03_00260</name>
</gene>
<dbReference type="AlphaFoldDB" id="A0A0E3ZB95"/>
<dbReference type="EMBL" id="CP011280">
    <property type="protein sequence ID" value="AKC95030.1"/>
    <property type="molecule type" value="Genomic_DNA"/>
</dbReference>
<organism evidence="4 5">
    <name type="scientific">Sneathia vaginalis</name>
    <dbReference type="NCBI Taxonomy" id="187101"/>
    <lineage>
        <taxon>Bacteria</taxon>
        <taxon>Fusobacteriati</taxon>
        <taxon>Fusobacteriota</taxon>
        <taxon>Fusobacteriia</taxon>
        <taxon>Fusobacteriales</taxon>
        <taxon>Leptotrichiaceae</taxon>
        <taxon>Sneathia</taxon>
    </lineage>
</organism>
<evidence type="ECO:0000256" key="1">
    <source>
        <dbReference type="SAM" id="Coils"/>
    </source>
</evidence>
<dbReference type="KEGG" id="sns:VC03_00260"/>
<feature type="coiled-coil region" evidence="1">
    <location>
        <begin position="425"/>
        <end position="491"/>
    </location>
</feature>
<name>A0A0E3ZB95_9FUSO</name>
<reference evidence="4 5" key="1">
    <citation type="journal article" date="2012" name="BMC Genomics">
        <title>Genomic sequence analysis and characterization of Sneathia amnii sp. nov.</title>
        <authorList>
            <consortium name="Vaginal Microbiome Consortium (additional members)"/>
            <person name="Harwich M.D.Jr."/>
            <person name="Serrano M.G."/>
            <person name="Fettweis J.M."/>
            <person name="Alves J.M."/>
            <person name="Reimers M.A."/>
            <person name="Buck G.A."/>
            <person name="Jefferson K.K."/>
        </authorList>
    </citation>
    <scope>NUCLEOTIDE SEQUENCE [LARGE SCALE GENOMIC DNA]</scope>
    <source>
        <strain evidence="4 5">SN35</strain>
    </source>
</reference>
<keyword evidence="3" id="KW-0732">Signal</keyword>
<evidence type="ECO:0000313" key="5">
    <source>
        <dbReference type="Proteomes" id="UP000033103"/>
    </source>
</evidence>
<keyword evidence="5" id="KW-1185">Reference proteome</keyword>
<feature type="compositionally biased region" description="Basic and acidic residues" evidence="2">
    <location>
        <begin position="396"/>
        <end position="410"/>
    </location>
</feature>
<feature type="coiled-coil region" evidence="1">
    <location>
        <begin position="348"/>
        <end position="386"/>
    </location>
</feature>
<dbReference type="RefSeq" id="WP_046328136.1">
    <property type="nucleotide sequence ID" value="NZ_CP011280.1"/>
</dbReference>